<gene>
    <name evidence="2" type="ORF">Tci_643530</name>
</gene>
<feature type="compositionally biased region" description="Polar residues" evidence="1">
    <location>
        <begin position="22"/>
        <end position="35"/>
    </location>
</feature>
<accession>A0A699K5M4</accession>
<feature type="compositionally biased region" description="Low complexity" evidence="1">
    <location>
        <begin position="1"/>
        <end position="21"/>
    </location>
</feature>
<feature type="non-terminal residue" evidence="2">
    <location>
        <position position="156"/>
    </location>
</feature>
<evidence type="ECO:0000313" key="2">
    <source>
        <dbReference type="EMBL" id="GFA71558.1"/>
    </source>
</evidence>
<organism evidence="2">
    <name type="scientific">Tanacetum cinerariifolium</name>
    <name type="common">Dalmatian daisy</name>
    <name type="synonym">Chrysanthemum cinerariifolium</name>
    <dbReference type="NCBI Taxonomy" id="118510"/>
    <lineage>
        <taxon>Eukaryota</taxon>
        <taxon>Viridiplantae</taxon>
        <taxon>Streptophyta</taxon>
        <taxon>Embryophyta</taxon>
        <taxon>Tracheophyta</taxon>
        <taxon>Spermatophyta</taxon>
        <taxon>Magnoliopsida</taxon>
        <taxon>eudicotyledons</taxon>
        <taxon>Gunneridae</taxon>
        <taxon>Pentapetalae</taxon>
        <taxon>asterids</taxon>
        <taxon>campanulids</taxon>
        <taxon>Asterales</taxon>
        <taxon>Asteraceae</taxon>
        <taxon>Asteroideae</taxon>
        <taxon>Anthemideae</taxon>
        <taxon>Anthemidinae</taxon>
        <taxon>Tanacetum</taxon>
    </lineage>
</organism>
<name>A0A699K5M4_TANCI</name>
<evidence type="ECO:0000256" key="1">
    <source>
        <dbReference type="SAM" id="MobiDB-lite"/>
    </source>
</evidence>
<sequence length="156" mass="17947">MFNEYVNGENEVVSESSTVSNKQQHTTQSTLTTVDAESPHLIIHATSDPSTLTSHVNVEDNQNDQENDTQFDVKTKPKNIKEAVDDHAWIEAMQEELHQFERINVWELVDKPFGKYVKCKYVTRNTGKGRKNEENTDSYEALRHNPYDSVTSNIFK</sequence>
<dbReference type="EMBL" id="BKCJ010474264">
    <property type="protein sequence ID" value="GFA71558.1"/>
    <property type="molecule type" value="Genomic_DNA"/>
</dbReference>
<reference evidence="2" key="1">
    <citation type="journal article" date="2019" name="Sci. Rep.">
        <title>Draft genome of Tanacetum cinerariifolium, the natural source of mosquito coil.</title>
        <authorList>
            <person name="Yamashiro T."/>
            <person name="Shiraishi A."/>
            <person name="Satake H."/>
            <person name="Nakayama K."/>
        </authorList>
    </citation>
    <scope>NUCLEOTIDE SEQUENCE</scope>
</reference>
<dbReference type="AlphaFoldDB" id="A0A699K5M4"/>
<proteinExistence type="predicted"/>
<protein>
    <submittedName>
        <fullName evidence="2">Putative ribonuclease H-like domain-containing protein</fullName>
    </submittedName>
</protein>
<feature type="region of interest" description="Disordered" evidence="1">
    <location>
        <begin position="1"/>
        <end position="72"/>
    </location>
</feature>
<comment type="caution">
    <text evidence="2">The sequence shown here is derived from an EMBL/GenBank/DDBJ whole genome shotgun (WGS) entry which is preliminary data.</text>
</comment>